<dbReference type="InterPro" id="IPR001173">
    <property type="entry name" value="Glyco_trans_2-like"/>
</dbReference>
<reference evidence="3 4" key="1">
    <citation type="submission" date="2018-12" db="EMBL/GenBank/DDBJ databases">
        <title>The whole draft genome of Aquabacterium sp. SJQ9.</title>
        <authorList>
            <person name="Sun L."/>
            <person name="Gao X."/>
            <person name="Chen W."/>
            <person name="Huang K."/>
        </authorList>
    </citation>
    <scope>NUCLEOTIDE SEQUENCE [LARGE SCALE GENOMIC DNA]</scope>
    <source>
        <strain evidence="3 4">SJQ9</strain>
    </source>
</reference>
<dbReference type="RefSeq" id="WP_125244808.1">
    <property type="nucleotide sequence ID" value="NZ_RSED01000018.1"/>
</dbReference>
<dbReference type="Pfam" id="PF00535">
    <property type="entry name" value="Glycos_transf_2"/>
    <property type="match status" value="1"/>
</dbReference>
<evidence type="ECO:0000256" key="1">
    <source>
        <dbReference type="ARBA" id="ARBA00038494"/>
    </source>
</evidence>
<sequence length="354" mass="39050">MYRTALVMIARNEARCIGRCLASVQPWVDELIVLDTGSTDDTVAIAQALGAQVHHFTWCDDFAAARNAALAHSTADWHIVLDADEWLQSGGEALAALRRQPPEHVGAVAVCSAFTAPGDNQDQTHASSWISRVLPQGVHYQGLIHEQPQHQWPVQRLPVVIGHDGYAPEAMQLKGDRNARLLQAALQASPHDAYLLYQLGKDHEVHDRFEQAHQAYAQAWPLCPHEAAWRHDLLIRWLFVLQQTHRLDEAVALAEAEMPHWSHSADLFFTLGDVLLSQAMAQPEAAQDLLPLIESSWLRCLELGDTPDLEGAVAGRGSHLAAHNLVVFYDSLGQAEKADPYRALASGHGAVHTR</sequence>
<dbReference type="InterPro" id="IPR029044">
    <property type="entry name" value="Nucleotide-diphossugar_trans"/>
</dbReference>
<evidence type="ECO:0000313" key="4">
    <source>
        <dbReference type="Proteomes" id="UP000269265"/>
    </source>
</evidence>
<dbReference type="SUPFAM" id="SSF48452">
    <property type="entry name" value="TPR-like"/>
    <property type="match status" value="1"/>
</dbReference>
<dbReference type="AlphaFoldDB" id="A0A3R8RZV8"/>
<name>A0A3R8RZV8_9BURK</name>
<dbReference type="PANTHER" id="PTHR43630">
    <property type="entry name" value="POLY-BETA-1,6-N-ACETYL-D-GLUCOSAMINE SYNTHASE"/>
    <property type="match status" value="1"/>
</dbReference>
<comment type="caution">
    <text evidence="3">The sequence shown here is derived from an EMBL/GenBank/DDBJ whole genome shotgun (WGS) entry which is preliminary data.</text>
</comment>
<dbReference type="SUPFAM" id="SSF53448">
    <property type="entry name" value="Nucleotide-diphospho-sugar transferases"/>
    <property type="match status" value="1"/>
</dbReference>
<dbReference type="EMBL" id="RSED01000018">
    <property type="protein sequence ID" value="RRS02801.1"/>
    <property type="molecule type" value="Genomic_DNA"/>
</dbReference>
<comment type="similarity">
    <text evidence="1">Belongs to the glycosyltransferase 2 family. WaaE/KdtX subfamily.</text>
</comment>
<dbReference type="Proteomes" id="UP000269265">
    <property type="component" value="Unassembled WGS sequence"/>
</dbReference>
<evidence type="ECO:0000259" key="2">
    <source>
        <dbReference type="Pfam" id="PF00535"/>
    </source>
</evidence>
<proteinExistence type="inferred from homology"/>
<dbReference type="InterPro" id="IPR011990">
    <property type="entry name" value="TPR-like_helical_dom_sf"/>
</dbReference>
<gene>
    <name evidence="3" type="ORF">EIP75_18690</name>
</gene>
<dbReference type="GO" id="GO:0016740">
    <property type="term" value="F:transferase activity"/>
    <property type="evidence" value="ECO:0007669"/>
    <property type="project" value="UniProtKB-KW"/>
</dbReference>
<keyword evidence="4" id="KW-1185">Reference proteome</keyword>
<dbReference type="OrthoDB" id="9815923at2"/>
<dbReference type="Gene3D" id="3.90.550.10">
    <property type="entry name" value="Spore Coat Polysaccharide Biosynthesis Protein SpsA, Chain A"/>
    <property type="match status" value="1"/>
</dbReference>
<accession>A0A3R8RZV8</accession>
<protein>
    <submittedName>
        <fullName evidence="3">Glycosyltransferase family 2 protein</fullName>
    </submittedName>
</protein>
<evidence type="ECO:0000313" key="3">
    <source>
        <dbReference type="EMBL" id="RRS02801.1"/>
    </source>
</evidence>
<dbReference type="CDD" id="cd02511">
    <property type="entry name" value="Beta4Glucosyltransferase"/>
    <property type="match status" value="1"/>
</dbReference>
<keyword evidence="3" id="KW-0808">Transferase</keyword>
<dbReference type="Gene3D" id="1.25.40.10">
    <property type="entry name" value="Tetratricopeptide repeat domain"/>
    <property type="match status" value="1"/>
</dbReference>
<feature type="domain" description="Glycosyltransferase 2-like" evidence="2">
    <location>
        <begin position="6"/>
        <end position="90"/>
    </location>
</feature>
<dbReference type="PANTHER" id="PTHR43630:SF2">
    <property type="entry name" value="GLYCOSYLTRANSFERASE"/>
    <property type="match status" value="1"/>
</dbReference>
<organism evidence="3 4">
    <name type="scientific">Aquabacterium soli</name>
    <dbReference type="NCBI Taxonomy" id="2493092"/>
    <lineage>
        <taxon>Bacteria</taxon>
        <taxon>Pseudomonadati</taxon>
        <taxon>Pseudomonadota</taxon>
        <taxon>Betaproteobacteria</taxon>
        <taxon>Burkholderiales</taxon>
        <taxon>Aquabacterium</taxon>
    </lineage>
</organism>